<dbReference type="EMBL" id="BAZW01000015">
    <property type="protein sequence ID" value="GAO29935.1"/>
    <property type="molecule type" value="Genomic_DNA"/>
</dbReference>
<dbReference type="RefSeq" id="WP_062124584.1">
    <property type="nucleotide sequence ID" value="NZ_BAZW01000015.1"/>
</dbReference>
<accession>A0A0E9LYK4</accession>
<dbReference type="Proteomes" id="UP000032900">
    <property type="component" value="Unassembled WGS sequence"/>
</dbReference>
<dbReference type="STRING" id="1236989.JCM15548_12170"/>
<reference evidence="1 2" key="1">
    <citation type="journal article" date="2015" name="Microbes Environ.">
        <title>Distribution and evolution of nitrogen fixation genes in the phylum bacteroidetes.</title>
        <authorList>
            <person name="Inoue J."/>
            <person name="Oshima K."/>
            <person name="Suda W."/>
            <person name="Sakamoto M."/>
            <person name="Iino T."/>
            <person name="Noda S."/>
            <person name="Hongoh Y."/>
            <person name="Hattori M."/>
            <person name="Ohkuma M."/>
        </authorList>
    </citation>
    <scope>NUCLEOTIDE SEQUENCE [LARGE SCALE GENOMIC DNA]</scope>
    <source>
        <strain evidence="1">JCM 15548</strain>
    </source>
</reference>
<dbReference type="AlphaFoldDB" id="A0A0E9LYK4"/>
<evidence type="ECO:0000313" key="2">
    <source>
        <dbReference type="Proteomes" id="UP000032900"/>
    </source>
</evidence>
<sequence>MKIFLTLLVLVILLSCEKEDHQIDARLLKNYVIMDPYEDAVSFDDVAQDTVYYFFKENDKMTKVRLNYSLVDDAIILESRDTVECLYYTESNHVFMTVDWDNETMPVPGFGKDFNEWAIVKLNSDTLVVDWFQNGESRIKVGRVGFSVI</sequence>
<name>A0A0E9LYK4_9BACT</name>
<gene>
    <name evidence="1" type="ORF">JCM15548_12170</name>
</gene>
<proteinExistence type="predicted"/>
<evidence type="ECO:0000313" key="1">
    <source>
        <dbReference type="EMBL" id="GAO29935.1"/>
    </source>
</evidence>
<organism evidence="1 2">
    <name type="scientific">Geofilum rubicundum JCM 15548</name>
    <dbReference type="NCBI Taxonomy" id="1236989"/>
    <lineage>
        <taxon>Bacteria</taxon>
        <taxon>Pseudomonadati</taxon>
        <taxon>Bacteroidota</taxon>
        <taxon>Bacteroidia</taxon>
        <taxon>Marinilabiliales</taxon>
        <taxon>Marinilabiliaceae</taxon>
        <taxon>Geofilum</taxon>
    </lineage>
</organism>
<comment type="caution">
    <text evidence="1">The sequence shown here is derived from an EMBL/GenBank/DDBJ whole genome shotgun (WGS) entry which is preliminary data.</text>
</comment>
<keyword evidence="2" id="KW-1185">Reference proteome</keyword>
<protein>
    <recommendedName>
        <fullName evidence="3">Lipoprotein</fullName>
    </recommendedName>
</protein>
<dbReference type="PROSITE" id="PS51257">
    <property type="entry name" value="PROKAR_LIPOPROTEIN"/>
    <property type="match status" value="1"/>
</dbReference>
<evidence type="ECO:0008006" key="3">
    <source>
        <dbReference type="Google" id="ProtNLM"/>
    </source>
</evidence>